<feature type="non-terminal residue" evidence="1">
    <location>
        <position position="60"/>
    </location>
</feature>
<proteinExistence type="predicted"/>
<dbReference type="GeneID" id="25918402"/>
<keyword evidence="2" id="KW-1185">Reference proteome</keyword>
<protein>
    <submittedName>
        <fullName evidence="1">Uncharacterized protein</fullName>
    </submittedName>
</protein>
<dbReference type="AlphaFoldDB" id="A0A0L0EYQ9"/>
<evidence type="ECO:0000313" key="2">
    <source>
        <dbReference type="Proteomes" id="UP000054560"/>
    </source>
</evidence>
<organism evidence="1 2">
    <name type="scientific">Sphaeroforma arctica JP610</name>
    <dbReference type="NCBI Taxonomy" id="667725"/>
    <lineage>
        <taxon>Eukaryota</taxon>
        <taxon>Ichthyosporea</taxon>
        <taxon>Ichthyophonida</taxon>
        <taxon>Sphaeroforma</taxon>
    </lineage>
</organism>
<dbReference type="Proteomes" id="UP000054560">
    <property type="component" value="Unassembled WGS sequence"/>
</dbReference>
<evidence type="ECO:0000313" key="1">
    <source>
        <dbReference type="EMBL" id="KNC69590.1"/>
    </source>
</evidence>
<dbReference type="RefSeq" id="XP_014143492.1">
    <property type="nucleotide sequence ID" value="XM_014288017.1"/>
</dbReference>
<feature type="non-terminal residue" evidence="1">
    <location>
        <position position="1"/>
    </location>
</feature>
<accession>A0A0L0EYQ9</accession>
<gene>
    <name evidence="1" type="ORF">SARC_17898</name>
</gene>
<reference evidence="1 2" key="1">
    <citation type="submission" date="2011-02" db="EMBL/GenBank/DDBJ databases">
        <title>The Genome Sequence of Sphaeroforma arctica JP610.</title>
        <authorList>
            <consortium name="The Broad Institute Genome Sequencing Platform"/>
            <person name="Russ C."/>
            <person name="Cuomo C."/>
            <person name="Young S.K."/>
            <person name="Zeng Q."/>
            <person name="Gargeya S."/>
            <person name="Alvarado L."/>
            <person name="Berlin A."/>
            <person name="Chapman S.B."/>
            <person name="Chen Z."/>
            <person name="Freedman E."/>
            <person name="Gellesch M."/>
            <person name="Goldberg J."/>
            <person name="Griggs A."/>
            <person name="Gujja S."/>
            <person name="Heilman E."/>
            <person name="Heiman D."/>
            <person name="Howarth C."/>
            <person name="Mehta T."/>
            <person name="Neiman D."/>
            <person name="Pearson M."/>
            <person name="Roberts A."/>
            <person name="Saif S."/>
            <person name="Shea T."/>
            <person name="Shenoy N."/>
            <person name="Sisk P."/>
            <person name="Stolte C."/>
            <person name="Sykes S."/>
            <person name="White J."/>
            <person name="Yandava C."/>
            <person name="Burger G."/>
            <person name="Gray M.W."/>
            <person name="Holland P.W.H."/>
            <person name="King N."/>
            <person name="Lang F.B.F."/>
            <person name="Roger A.J."/>
            <person name="Ruiz-Trillo I."/>
            <person name="Haas B."/>
            <person name="Nusbaum C."/>
            <person name="Birren B."/>
        </authorList>
    </citation>
    <scope>NUCLEOTIDE SEQUENCE [LARGE SCALE GENOMIC DNA]</scope>
    <source>
        <strain evidence="1 2">JP610</strain>
    </source>
</reference>
<name>A0A0L0EYQ9_9EUKA</name>
<sequence length="60" mass="7058">YQEKVVRALAKHLGCNLLVFDVDDTHDASLKVEAKKLPNSYELYQFRTRLRDRFNKTTDS</sequence>
<dbReference type="EMBL" id="KQ254234">
    <property type="protein sequence ID" value="KNC69590.1"/>
    <property type="molecule type" value="Genomic_DNA"/>
</dbReference>